<evidence type="ECO:0000256" key="1">
    <source>
        <dbReference type="SAM" id="Phobius"/>
    </source>
</evidence>
<keyword evidence="1" id="KW-0472">Membrane</keyword>
<keyword evidence="1" id="KW-0812">Transmembrane</keyword>
<organism evidence="2 3">
    <name type="scientific">Crucibulum laeve</name>
    <dbReference type="NCBI Taxonomy" id="68775"/>
    <lineage>
        <taxon>Eukaryota</taxon>
        <taxon>Fungi</taxon>
        <taxon>Dikarya</taxon>
        <taxon>Basidiomycota</taxon>
        <taxon>Agaricomycotina</taxon>
        <taxon>Agaricomycetes</taxon>
        <taxon>Agaricomycetidae</taxon>
        <taxon>Agaricales</taxon>
        <taxon>Agaricineae</taxon>
        <taxon>Nidulariaceae</taxon>
        <taxon>Crucibulum</taxon>
    </lineage>
</organism>
<sequence>MLHQRLVPNRNVQPLACRSIITSCHFEREAYFRTVLILLRSLGIYCCLIPLIE</sequence>
<protein>
    <submittedName>
        <fullName evidence="2">Uncharacterized protein</fullName>
    </submittedName>
</protein>
<dbReference type="EMBL" id="ML213698">
    <property type="protein sequence ID" value="TFK31893.1"/>
    <property type="molecule type" value="Genomic_DNA"/>
</dbReference>
<evidence type="ECO:0000313" key="2">
    <source>
        <dbReference type="EMBL" id="TFK31893.1"/>
    </source>
</evidence>
<dbReference type="AlphaFoldDB" id="A0A5C3LI77"/>
<gene>
    <name evidence="2" type="ORF">BDQ12DRAFT_693354</name>
</gene>
<evidence type="ECO:0000313" key="3">
    <source>
        <dbReference type="Proteomes" id="UP000308652"/>
    </source>
</evidence>
<keyword evidence="3" id="KW-1185">Reference proteome</keyword>
<accession>A0A5C3LI77</accession>
<proteinExistence type="predicted"/>
<name>A0A5C3LI77_9AGAR</name>
<dbReference type="Proteomes" id="UP000308652">
    <property type="component" value="Unassembled WGS sequence"/>
</dbReference>
<keyword evidence="1" id="KW-1133">Transmembrane helix</keyword>
<feature type="transmembrane region" description="Helical" evidence="1">
    <location>
        <begin position="30"/>
        <end position="52"/>
    </location>
</feature>
<reference evidence="2 3" key="1">
    <citation type="journal article" date="2019" name="Nat. Ecol. Evol.">
        <title>Megaphylogeny resolves global patterns of mushroom evolution.</title>
        <authorList>
            <person name="Varga T."/>
            <person name="Krizsan K."/>
            <person name="Foldi C."/>
            <person name="Dima B."/>
            <person name="Sanchez-Garcia M."/>
            <person name="Sanchez-Ramirez S."/>
            <person name="Szollosi G.J."/>
            <person name="Szarkandi J.G."/>
            <person name="Papp V."/>
            <person name="Albert L."/>
            <person name="Andreopoulos W."/>
            <person name="Angelini C."/>
            <person name="Antonin V."/>
            <person name="Barry K.W."/>
            <person name="Bougher N.L."/>
            <person name="Buchanan P."/>
            <person name="Buyck B."/>
            <person name="Bense V."/>
            <person name="Catcheside P."/>
            <person name="Chovatia M."/>
            <person name="Cooper J."/>
            <person name="Damon W."/>
            <person name="Desjardin D."/>
            <person name="Finy P."/>
            <person name="Geml J."/>
            <person name="Haridas S."/>
            <person name="Hughes K."/>
            <person name="Justo A."/>
            <person name="Karasinski D."/>
            <person name="Kautmanova I."/>
            <person name="Kiss B."/>
            <person name="Kocsube S."/>
            <person name="Kotiranta H."/>
            <person name="LaButti K.M."/>
            <person name="Lechner B.E."/>
            <person name="Liimatainen K."/>
            <person name="Lipzen A."/>
            <person name="Lukacs Z."/>
            <person name="Mihaltcheva S."/>
            <person name="Morgado L.N."/>
            <person name="Niskanen T."/>
            <person name="Noordeloos M.E."/>
            <person name="Ohm R.A."/>
            <person name="Ortiz-Santana B."/>
            <person name="Ovrebo C."/>
            <person name="Racz N."/>
            <person name="Riley R."/>
            <person name="Savchenko A."/>
            <person name="Shiryaev A."/>
            <person name="Soop K."/>
            <person name="Spirin V."/>
            <person name="Szebenyi C."/>
            <person name="Tomsovsky M."/>
            <person name="Tulloss R.E."/>
            <person name="Uehling J."/>
            <person name="Grigoriev I.V."/>
            <person name="Vagvolgyi C."/>
            <person name="Papp T."/>
            <person name="Martin F.M."/>
            <person name="Miettinen O."/>
            <person name="Hibbett D.S."/>
            <person name="Nagy L.G."/>
        </authorList>
    </citation>
    <scope>NUCLEOTIDE SEQUENCE [LARGE SCALE GENOMIC DNA]</scope>
    <source>
        <strain evidence="2 3">CBS 166.37</strain>
    </source>
</reference>